<accession>A0A6M8BG14</accession>
<proteinExistence type="predicted"/>
<keyword evidence="3" id="KW-1185">Reference proteome</keyword>
<dbReference type="InterPro" id="IPR001387">
    <property type="entry name" value="Cro/C1-type_HTH"/>
</dbReference>
<sequence length="79" mass="9088">MSKDKRPQDSDSPIEKLRIQRTNLSQAEFAVHCGIPLRTYQRWISGETEAKLTPQQWKTLMQVLNVQSVDEIPDNFASS</sequence>
<evidence type="ECO:0000313" key="2">
    <source>
        <dbReference type="EMBL" id="QKD81545.1"/>
    </source>
</evidence>
<dbReference type="Pfam" id="PF01381">
    <property type="entry name" value="HTH_3"/>
    <property type="match status" value="1"/>
</dbReference>
<name>A0A6M8BG14_9CYAN</name>
<dbReference type="CDD" id="cd00093">
    <property type="entry name" value="HTH_XRE"/>
    <property type="match status" value="1"/>
</dbReference>
<evidence type="ECO:0000313" key="3">
    <source>
        <dbReference type="Proteomes" id="UP000505210"/>
    </source>
</evidence>
<dbReference type="GO" id="GO:0003677">
    <property type="term" value="F:DNA binding"/>
    <property type="evidence" value="ECO:0007669"/>
    <property type="project" value="InterPro"/>
</dbReference>
<reference evidence="2 3" key="1">
    <citation type="submission" date="2020-05" db="EMBL/GenBank/DDBJ databases">
        <title>Complete genome sequence of of a novel Thermoleptolyngbya strain isolated from hot springs of Ganzi, Sichuan China.</title>
        <authorList>
            <person name="Tang J."/>
            <person name="Daroch M."/>
            <person name="Li L."/>
            <person name="Waleron K."/>
            <person name="Waleron M."/>
            <person name="Waleron M."/>
        </authorList>
    </citation>
    <scope>NUCLEOTIDE SEQUENCE [LARGE SCALE GENOMIC DNA]</scope>
    <source>
        <strain evidence="2 3">PKUAC-SCTA183</strain>
    </source>
</reference>
<evidence type="ECO:0000259" key="1">
    <source>
        <dbReference type="PROSITE" id="PS50943"/>
    </source>
</evidence>
<dbReference type="SMART" id="SM00530">
    <property type="entry name" value="HTH_XRE"/>
    <property type="match status" value="1"/>
</dbReference>
<feature type="domain" description="HTH cro/C1-type" evidence="1">
    <location>
        <begin position="14"/>
        <end position="72"/>
    </location>
</feature>
<gene>
    <name evidence="2" type="ORF">HPC62_04510</name>
</gene>
<dbReference type="Proteomes" id="UP000505210">
    <property type="component" value="Chromosome"/>
</dbReference>
<dbReference type="KEGG" id="theu:HPC62_04510"/>
<dbReference type="InterPro" id="IPR010982">
    <property type="entry name" value="Lambda_DNA-bd_dom_sf"/>
</dbReference>
<dbReference type="SUPFAM" id="SSF47413">
    <property type="entry name" value="lambda repressor-like DNA-binding domains"/>
    <property type="match status" value="1"/>
</dbReference>
<organism evidence="2 3">
    <name type="scientific">Thermoleptolyngbya sichuanensis A183</name>
    <dbReference type="NCBI Taxonomy" id="2737172"/>
    <lineage>
        <taxon>Bacteria</taxon>
        <taxon>Bacillati</taxon>
        <taxon>Cyanobacteriota</taxon>
        <taxon>Cyanophyceae</taxon>
        <taxon>Oculatellales</taxon>
        <taxon>Oculatellaceae</taxon>
        <taxon>Thermoleptolyngbya</taxon>
        <taxon>Thermoleptolyngbya sichuanensis</taxon>
    </lineage>
</organism>
<protein>
    <submittedName>
        <fullName evidence="2">Helix-turn-helix transcriptional regulator</fullName>
    </submittedName>
</protein>
<dbReference type="Gene3D" id="1.10.260.40">
    <property type="entry name" value="lambda repressor-like DNA-binding domains"/>
    <property type="match status" value="1"/>
</dbReference>
<dbReference type="RefSeq" id="WP_172353941.1">
    <property type="nucleotide sequence ID" value="NZ_CP053661.1"/>
</dbReference>
<dbReference type="AlphaFoldDB" id="A0A6M8BG14"/>
<dbReference type="EMBL" id="CP053661">
    <property type="protein sequence ID" value="QKD81545.1"/>
    <property type="molecule type" value="Genomic_DNA"/>
</dbReference>
<dbReference type="PROSITE" id="PS50943">
    <property type="entry name" value="HTH_CROC1"/>
    <property type="match status" value="1"/>
</dbReference>